<evidence type="ECO:0000256" key="3">
    <source>
        <dbReference type="ARBA" id="ARBA00022448"/>
    </source>
</evidence>
<dbReference type="GO" id="GO:0055085">
    <property type="term" value="P:transmembrane transport"/>
    <property type="evidence" value="ECO:0007669"/>
    <property type="project" value="InterPro"/>
</dbReference>
<dbReference type="PANTHER" id="PTHR33446:SF2">
    <property type="entry name" value="PROTEIN TONB"/>
    <property type="match status" value="1"/>
</dbReference>
<keyword evidence="7" id="KW-0653">Protein transport</keyword>
<dbReference type="SUPFAM" id="SSF74653">
    <property type="entry name" value="TolA/TonB C-terminal domain"/>
    <property type="match status" value="1"/>
</dbReference>
<evidence type="ECO:0000256" key="6">
    <source>
        <dbReference type="ARBA" id="ARBA00022692"/>
    </source>
</evidence>
<dbReference type="InterPro" id="IPR051045">
    <property type="entry name" value="TonB-dependent_transducer"/>
</dbReference>
<evidence type="ECO:0000256" key="7">
    <source>
        <dbReference type="ARBA" id="ARBA00022927"/>
    </source>
</evidence>
<evidence type="ECO:0000259" key="12">
    <source>
        <dbReference type="PROSITE" id="PS52015"/>
    </source>
</evidence>
<name>A0A7V3E776_9BACT</name>
<dbReference type="GO" id="GO:0015891">
    <property type="term" value="P:siderophore transport"/>
    <property type="evidence" value="ECO:0007669"/>
    <property type="project" value="InterPro"/>
</dbReference>
<feature type="compositionally biased region" description="Pro residues" evidence="10">
    <location>
        <begin position="67"/>
        <end position="78"/>
    </location>
</feature>
<comment type="caution">
    <text evidence="13">The sequence shown here is derived from an EMBL/GenBank/DDBJ whole genome shotgun (WGS) entry which is preliminary data.</text>
</comment>
<evidence type="ECO:0000256" key="9">
    <source>
        <dbReference type="ARBA" id="ARBA00023136"/>
    </source>
</evidence>
<feature type="region of interest" description="Disordered" evidence="10">
    <location>
        <begin position="60"/>
        <end position="81"/>
    </location>
</feature>
<evidence type="ECO:0000256" key="5">
    <source>
        <dbReference type="ARBA" id="ARBA00022519"/>
    </source>
</evidence>
<dbReference type="NCBIfam" id="TIGR01352">
    <property type="entry name" value="tonB_Cterm"/>
    <property type="match status" value="1"/>
</dbReference>
<dbReference type="GO" id="GO:0031992">
    <property type="term" value="F:energy transducer activity"/>
    <property type="evidence" value="ECO:0007669"/>
    <property type="project" value="InterPro"/>
</dbReference>
<dbReference type="GO" id="GO:0015031">
    <property type="term" value="P:protein transport"/>
    <property type="evidence" value="ECO:0007669"/>
    <property type="project" value="UniProtKB-KW"/>
</dbReference>
<dbReference type="GO" id="GO:0098797">
    <property type="term" value="C:plasma membrane protein complex"/>
    <property type="evidence" value="ECO:0007669"/>
    <property type="project" value="TreeGrafter"/>
</dbReference>
<reference evidence="13" key="1">
    <citation type="journal article" date="2020" name="mSystems">
        <title>Genome- and Community-Level Interaction Insights into Carbon Utilization and Element Cycling Functions of Hydrothermarchaeota in Hydrothermal Sediment.</title>
        <authorList>
            <person name="Zhou Z."/>
            <person name="Liu Y."/>
            <person name="Xu W."/>
            <person name="Pan J."/>
            <person name="Luo Z.H."/>
            <person name="Li M."/>
        </authorList>
    </citation>
    <scope>NUCLEOTIDE SEQUENCE [LARGE SCALE GENOMIC DNA]</scope>
    <source>
        <strain evidence="13">SpSt-479</strain>
    </source>
</reference>
<dbReference type="PROSITE" id="PS52015">
    <property type="entry name" value="TONB_CTD"/>
    <property type="match status" value="1"/>
</dbReference>
<evidence type="ECO:0000313" key="13">
    <source>
        <dbReference type="EMBL" id="HFI91023.1"/>
    </source>
</evidence>
<evidence type="ECO:0000256" key="2">
    <source>
        <dbReference type="ARBA" id="ARBA00006555"/>
    </source>
</evidence>
<organism evidence="13">
    <name type="scientific">Ignavibacterium album</name>
    <dbReference type="NCBI Taxonomy" id="591197"/>
    <lineage>
        <taxon>Bacteria</taxon>
        <taxon>Pseudomonadati</taxon>
        <taxon>Ignavibacteriota</taxon>
        <taxon>Ignavibacteria</taxon>
        <taxon>Ignavibacteriales</taxon>
        <taxon>Ignavibacteriaceae</taxon>
        <taxon>Ignavibacterium</taxon>
    </lineage>
</organism>
<evidence type="ECO:0000256" key="10">
    <source>
        <dbReference type="SAM" id="MobiDB-lite"/>
    </source>
</evidence>
<dbReference type="InterPro" id="IPR003538">
    <property type="entry name" value="TonB"/>
</dbReference>
<feature type="domain" description="TonB C-terminal" evidence="12">
    <location>
        <begin position="130"/>
        <end position="219"/>
    </location>
</feature>
<dbReference type="Gene3D" id="3.30.1150.10">
    <property type="match status" value="1"/>
</dbReference>
<keyword evidence="4" id="KW-1003">Cell membrane</keyword>
<accession>A0A7V3E776</accession>
<dbReference type="RefSeq" id="WP_304146362.1">
    <property type="nucleotide sequence ID" value="NZ_JAOAIE010000081.1"/>
</dbReference>
<sequence>MPLRKTKKADLMAKYRRVFEISLITALVLMIVAFKFFPDFGGKEVKVEGPQELFTVEDIQQTKQENRPPPPPKPPIPIEAPSDEVLEDIEIGETEIDINANVEAPPPPPKEDKKIVEEEPQYFVAVEEMPEPIGGIQAIQQKIVYPEIAKRAGVEGKVYVLAFVDENGDVRDAKIIKGIGAGCDEAALDAVKKTKFKPGKQRGKPVKVQVSIPVVFKLQ</sequence>
<dbReference type="GO" id="GO:0030288">
    <property type="term" value="C:outer membrane-bounded periplasmic space"/>
    <property type="evidence" value="ECO:0007669"/>
    <property type="project" value="InterPro"/>
</dbReference>
<evidence type="ECO:0000256" key="4">
    <source>
        <dbReference type="ARBA" id="ARBA00022475"/>
    </source>
</evidence>
<dbReference type="AlphaFoldDB" id="A0A7V3E776"/>
<dbReference type="Pfam" id="PF03544">
    <property type="entry name" value="TonB_C"/>
    <property type="match status" value="1"/>
</dbReference>
<proteinExistence type="inferred from homology"/>
<feature type="transmembrane region" description="Helical" evidence="11">
    <location>
        <begin position="21"/>
        <end position="37"/>
    </location>
</feature>
<keyword evidence="3" id="KW-0813">Transport</keyword>
<evidence type="ECO:0000256" key="1">
    <source>
        <dbReference type="ARBA" id="ARBA00004383"/>
    </source>
</evidence>
<dbReference type="InterPro" id="IPR037682">
    <property type="entry name" value="TonB_C"/>
</dbReference>
<protein>
    <submittedName>
        <fullName evidence="13">Energy transducer TonB</fullName>
    </submittedName>
</protein>
<keyword evidence="9 11" id="KW-0472">Membrane</keyword>
<keyword evidence="5" id="KW-0997">Cell inner membrane</keyword>
<keyword evidence="6 11" id="KW-0812">Transmembrane</keyword>
<evidence type="ECO:0000256" key="8">
    <source>
        <dbReference type="ARBA" id="ARBA00022989"/>
    </source>
</evidence>
<dbReference type="PANTHER" id="PTHR33446">
    <property type="entry name" value="PROTEIN TONB-RELATED"/>
    <property type="match status" value="1"/>
</dbReference>
<keyword evidence="8 11" id="KW-1133">Transmembrane helix</keyword>
<comment type="subcellular location">
    <subcellularLocation>
        <location evidence="1">Cell inner membrane</location>
        <topology evidence="1">Single-pass membrane protein</topology>
        <orientation evidence="1">Periplasmic side</orientation>
    </subcellularLocation>
</comment>
<evidence type="ECO:0000256" key="11">
    <source>
        <dbReference type="SAM" id="Phobius"/>
    </source>
</evidence>
<dbReference type="InterPro" id="IPR006260">
    <property type="entry name" value="TonB/TolA_C"/>
</dbReference>
<gene>
    <name evidence="13" type="ORF">ENS31_05740</name>
</gene>
<comment type="similarity">
    <text evidence="2">Belongs to the TonB family.</text>
</comment>
<dbReference type="PRINTS" id="PR01374">
    <property type="entry name" value="TONBPROTEIN"/>
</dbReference>
<dbReference type="EMBL" id="DSUJ01000008">
    <property type="protein sequence ID" value="HFI91023.1"/>
    <property type="molecule type" value="Genomic_DNA"/>
</dbReference>